<evidence type="ECO:0000313" key="4">
    <source>
        <dbReference type="Proteomes" id="UP000825935"/>
    </source>
</evidence>
<keyword evidence="4" id="KW-1185">Reference proteome</keyword>
<accession>A0A8T2UJE9</accession>
<evidence type="ECO:0000313" key="3">
    <source>
        <dbReference type="EMBL" id="KAH7436267.1"/>
    </source>
</evidence>
<dbReference type="SUPFAM" id="SSF52047">
    <property type="entry name" value="RNI-like"/>
    <property type="match status" value="1"/>
</dbReference>
<dbReference type="InterPro" id="IPR032675">
    <property type="entry name" value="LRR_dom_sf"/>
</dbReference>
<name>A0A8T2UJE9_CERRI</name>
<organism evidence="3 4">
    <name type="scientific">Ceratopteris richardii</name>
    <name type="common">Triangle waterfern</name>
    <dbReference type="NCBI Taxonomy" id="49495"/>
    <lineage>
        <taxon>Eukaryota</taxon>
        <taxon>Viridiplantae</taxon>
        <taxon>Streptophyta</taxon>
        <taxon>Embryophyta</taxon>
        <taxon>Tracheophyta</taxon>
        <taxon>Polypodiopsida</taxon>
        <taxon>Polypodiidae</taxon>
        <taxon>Polypodiales</taxon>
        <taxon>Pteridineae</taxon>
        <taxon>Pteridaceae</taxon>
        <taxon>Parkerioideae</taxon>
        <taxon>Ceratopteris</taxon>
    </lineage>
</organism>
<dbReference type="FunFam" id="1.20.1280.50:FF:000023">
    <property type="entry name" value="F-box/LRR-repeat protein 4"/>
    <property type="match status" value="1"/>
</dbReference>
<dbReference type="Gene3D" id="3.80.10.10">
    <property type="entry name" value="Ribonuclease Inhibitor"/>
    <property type="match status" value="1"/>
</dbReference>
<gene>
    <name evidence="3" type="ORF">KP509_05G011000</name>
</gene>
<dbReference type="PANTHER" id="PTHR16134">
    <property type="entry name" value="F-BOX/TPR REPEAT PROTEIN POF3"/>
    <property type="match status" value="1"/>
</dbReference>
<dbReference type="GO" id="GO:0019005">
    <property type="term" value="C:SCF ubiquitin ligase complex"/>
    <property type="evidence" value="ECO:0007669"/>
    <property type="project" value="TreeGrafter"/>
</dbReference>
<feature type="domain" description="Transport inhibitor response 1" evidence="2">
    <location>
        <begin position="72"/>
        <end position="116"/>
    </location>
</feature>
<evidence type="ECO:0000259" key="1">
    <source>
        <dbReference type="Pfam" id="PF18511"/>
    </source>
</evidence>
<evidence type="ECO:0000259" key="2">
    <source>
        <dbReference type="Pfam" id="PF18791"/>
    </source>
</evidence>
<feature type="domain" description="COI1 F-box" evidence="1">
    <location>
        <begin position="13"/>
        <end position="48"/>
    </location>
</feature>
<dbReference type="Pfam" id="PF18511">
    <property type="entry name" value="F-box_5"/>
    <property type="match status" value="1"/>
</dbReference>
<dbReference type="CDD" id="cd22159">
    <property type="entry name" value="F-box_AtTIR1-like"/>
    <property type="match status" value="1"/>
</dbReference>
<dbReference type="InterPro" id="IPR036047">
    <property type="entry name" value="F-box-like_dom_sf"/>
</dbReference>
<reference evidence="3" key="1">
    <citation type="submission" date="2021-08" db="EMBL/GenBank/DDBJ databases">
        <title>WGS assembly of Ceratopteris richardii.</title>
        <authorList>
            <person name="Marchant D.B."/>
            <person name="Chen G."/>
            <person name="Jenkins J."/>
            <person name="Shu S."/>
            <person name="Leebens-Mack J."/>
            <person name="Grimwood J."/>
            <person name="Schmutz J."/>
            <person name="Soltis P."/>
            <person name="Soltis D."/>
            <person name="Chen Z.-H."/>
        </authorList>
    </citation>
    <scope>NUCLEOTIDE SEQUENCE</scope>
    <source>
        <strain evidence="3">Whitten #5841</strain>
        <tissue evidence="3">Leaf</tissue>
    </source>
</reference>
<dbReference type="Pfam" id="PF18791">
    <property type="entry name" value="Transp_inhibit"/>
    <property type="match status" value="1"/>
</dbReference>
<dbReference type="GO" id="GO:0031146">
    <property type="term" value="P:SCF-dependent proteasomal ubiquitin-dependent protein catabolic process"/>
    <property type="evidence" value="ECO:0007669"/>
    <property type="project" value="TreeGrafter"/>
</dbReference>
<sequence>MFHHRLRLNGEDIPDFALEHVFSYVTDSSDRDSISRVCKRWYQIEGRTCKDVTISCCYAIDPSRLTKRFSVLENVKLKGKPRASMFRLIPEDWGGHACPWISEIALNCRSLQSLHLRRMILSDKDLIMLGNSVGILFKFINLIAIASTCRSLRVLILDDSIIEDRGGEWLHELAISNILLETLNFSGTNLQHVNIDDLLCVASNCRSLKSLKLHEINIVCLKDVIQKGTYLEELGVKLPSSLKSLVGLCHMGTDDAYITINSLVQPIAAGLKKVFNDIGDKGLKVISENCPKLRHLRIERGDREEQHGFVTQRGLIYVATHCHDLEYIVVYASNINNTALKAIADNCPKLRDFRLVLLDEDNDVAEYPLEDGMMALVKGCSKICRLALYLRRGFLSDKCMGFLGEHCKNLRWALFGLLGETDMGLRMFAEKSPNIEKLEKRDCVFTESGIAKSGFNSTGTGRDLIPMSCESGNVEMFTGPVDELVDGPLTFLAYQSLVGRRKDIPSTVICLG</sequence>
<protein>
    <submittedName>
        <fullName evidence="3">Uncharacterized protein</fullName>
    </submittedName>
</protein>
<dbReference type="InterPro" id="IPR041567">
    <property type="entry name" value="COI1_F-box"/>
</dbReference>
<dbReference type="SUPFAM" id="SSF81383">
    <property type="entry name" value="F-box domain"/>
    <property type="match status" value="1"/>
</dbReference>
<dbReference type="OMA" id="RCLKLDK"/>
<dbReference type="PANTHER" id="PTHR16134:SF43">
    <property type="entry name" value="CORONATINE-INSENSITIVE PROTEIN 1"/>
    <property type="match status" value="1"/>
</dbReference>
<dbReference type="Gene3D" id="1.20.1280.50">
    <property type="match status" value="1"/>
</dbReference>
<proteinExistence type="predicted"/>
<dbReference type="InterPro" id="IPR041101">
    <property type="entry name" value="Transp_inhibit"/>
</dbReference>
<dbReference type="AlphaFoldDB" id="A0A8T2UJE9"/>
<dbReference type="EMBL" id="CM035410">
    <property type="protein sequence ID" value="KAH7436267.1"/>
    <property type="molecule type" value="Genomic_DNA"/>
</dbReference>
<dbReference type="OrthoDB" id="550575at2759"/>
<comment type="caution">
    <text evidence="3">The sequence shown here is derived from an EMBL/GenBank/DDBJ whole genome shotgun (WGS) entry which is preliminary data.</text>
</comment>
<dbReference type="Proteomes" id="UP000825935">
    <property type="component" value="Chromosome 5"/>
</dbReference>